<dbReference type="InterPro" id="IPR050303">
    <property type="entry name" value="GatZ_KbaZ_carbometab"/>
</dbReference>
<dbReference type="InterPro" id="IPR004704">
    <property type="entry name" value="PTS_IID_man"/>
</dbReference>
<keyword evidence="4" id="KW-0762">Sugar transport</keyword>
<accession>A0A7X2NR06</accession>
<evidence type="ECO:0000313" key="10">
    <source>
        <dbReference type="EMBL" id="MSS57825.1"/>
    </source>
</evidence>
<name>A0A7X2NR06_9FIRM</name>
<keyword evidence="8 9" id="KW-0472">Membrane</keyword>
<dbReference type="PANTHER" id="PTHR32502:SF5">
    <property type="entry name" value="N-ACETYLGALACTOSAMINE PERMEASE IID COMPONENT-RELATED"/>
    <property type="match status" value="1"/>
</dbReference>
<feature type="transmembrane region" description="Helical" evidence="9">
    <location>
        <begin position="235"/>
        <end position="256"/>
    </location>
</feature>
<keyword evidence="6 9" id="KW-0812">Transmembrane</keyword>
<evidence type="ECO:0000256" key="2">
    <source>
        <dbReference type="ARBA" id="ARBA00022448"/>
    </source>
</evidence>
<dbReference type="AlphaFoldDB" id="A0A7X2NR06"/>
<evidence type="ECO:0000256" key="6">
    <source>
        <dbReference type="ARBA" id="ARBA00022692"/>
    </source>
</evidence>
<evidence type="ECO:0000256" key="9">
    <source>
        <dbReference type="SAM" id="Phobius"/>
    </source>
</evidence>
<keyword evidence="11" id="KW-1185">Reference proteome</keyword>
<comment type="caution">
    <text evidence="10">The sequence shown here is derived from an EMBL/GenBank/DDBJ whole genome shotgun (WGS) entry which is preliminary data.</text>
</comment>
<organism evidence="10 11">
    <name type="scientific">Stecheria intestinalis</name>
    <dbReference type="NCBI Taxonomy" id="2606630"/>
    <lineage>
        <taxon>Bacteria</taxon>
        <taxon>Bacillati</taxon>
        <taxon>Bacillota</taxon>
        <taxon>Erysipelotrichia</taxon>
        <taxon>Erysipelotrichales</taxon>
        <taxon>Erysipelotrichaceae</taxon>
        <taxon>Stecheria</taxon>
    </lineage>
</organism>
<dbReference type="GO" id="GO:0009401">
    <property type="term" value="P:phosphoenolpyruvate-dependent sugar phosphotransferase system"/>
    <property type="evidence" value="ECO:0007669"/>
    <property type="project" value="UniProtKB-KW"/>
</dbReference>
<evidence type="ECO:0000256" key="3">
    <source>
        <dbReference type="ARBA" id="ARBA00022475"/>
    </source>
</evidence>
<evidence type="ECO:0000256" key="5">
    <source>
        <dbReference type="ARBA" id="ARBA00022683"/>
    </source>
</evidence>
<keyword evidence="5" id="KW-0598">Phosphotransferase system</keyword>
<feature type="transmembrane region" description="Helical" evidence="9">
    <location>
        <begin position="150"/>
        <end position="173"/>
    </location>
</feature>
<dbReference type="EMBL" id="VUMN01000004">
    <property type="protein sequence ID" value="MSS57825.1"/>
    <property type="molecule type" value="Genomic_DNA"/>
</dbReference>
<dbReference type="Proteomes" id="UP000461880">
    <property type="component" value="Unassembled WGS sequence"/>
</dbReference>
<dbReference type="PANTHER" id="PTHR32502">
    <property type="entry name" value="N-ACETYLGALACTOSAMINE PERMEASE II COMPONENT-RELATED"/>
    <property type="match status" value="1"/>
</dbReference>
<dbReference type="Pfam" id="PF03613">
    <property type="entry name" value="EIID-AGA"/>
    <property type="match status" value="1"/>
</dbReference>
<sequence>MSEAAEKAVETSEKRIITKSDLRKVWWRWILAVEVPVCFDRMQALSFGYAMDPIIDKLYKDNPEGKKEAYIRHNSMFNTNCDWGSIIHGIVISMEEQKALGNDEIDDEAIRSIKLGLMGPLAGIGDTFDQGIMVTLTLAIFTPLALEGNVWAAFMPFIIFEAYAFTVSWTLINRGYELGRKSVFTVLKSGKLQSIIRIASIVGTFMIGALAASYVKVSTPLTFSSGSEVKNVQDLLNGILPKLLPFLVTMGMYQYIQKNGAKYIRLIIITFIVSIVLTFFGIL</sequence>
<dbReference type="PROSITE" id="PS51108">
    <property type="entry name" value="PTS_EIID"/>
    <property type="match status" value="1"/>
</dbReference>
<dbReference type="GO" id="GO:0005886">
    <property type="term" value="C:plasma membrane"/>
    <property type="evidence" value="ECO:0007669"/>
    <property type="project" value="UniProtKB-SubCell"/>
</dbReference>
<gene>
    <name evidence="10" type="ORF">FYJ51_02775</name>
</gene>
<dbReference type="RefSeq" id="WP_154502951.1">
    <property type="nucleotide sequence ID" value="NZ_VUMN01000004.1"/>
</dbReference>
<keyword evidence="7 9" id="KW-1133">Transmembrane helix</keyword>
<comment type="subcellular location">
    <subcellularLocation>
        <location evidence="1">Cell membrane</location>
        <topology evidence="1">Multi-pass membrane protein</topology>
    </subcellularLocation>
</comment>
<evidence type="ECO:0000256" key="8">
    <source>
        <dbReference type="ARBA" id="ARBA00023136"/>
    </source>
</evidence>
<evidence type="ECO:0000256" key="1">
    <source>
        <dbReference type="ARBA" id="ARBA00004651"/>
    </source>
</evidence>
<keyword evidence="3" id="KW-1003">Cell membrane</keyword>
<protein>
    <submittedName>
        <fullName evidence="10">PTS system mannose/fructose/sorbose family transporter subunit IID</fullName>
    </submittedName>
</protein>
<feature type="transmembrane region" description="Helical" evidence="9">
    <location>
        <begin position="194"/>
        <end position="215"/>
    </location>
</feature>
<evidence type="ECO:0000313" key="11">
    <source>
        <dbReference type="Proteomes" id="UP000461880"/>
    </source>
</evidence>
<evidence type="ECO:0000256" key="4">
    <source>
        <dbReference type="ARBA" id="ARBA00022597"/>
    </source>
</evidence>
<evidence type="ECO:0000256" key="7">
    <source>
        <dbReference type="ARBA" id="ARBA00022989"/>
    </source>
</evidence>
<reference evidence="10 11" key="1">
    <citation type="submission" date="2019-08" db="EMBL/GenBank/DDBJ databases">
        <title>In-depth cultivation of the pig gut microbiome towards novel bacterial diversity and tailored functional studies.</title>
        <authorList>
            <person name="Wylensek D."/>
            <person name="Hitch T.C.A."/>
            <person name="Clavel T."/>
        </authorList>
    </citation>
    <scope>NUCLEOTIDE SEQUENCE [LARGE SCALE GENOMIC DNA]</scope>
    <source>
        <strain evidence="10 11">Oil+RF-744-GAM-WT-6</strain>
    </source>
</reference>
<keyword evidence="2" id="KW-0813">Transport</keyword>
<feature type="transmembrane region" description="Helical" evidence="9">
    <location>
        <begin position="263"/>
        <end position="282"/>
    </location>
</feature>
<proteinExistence type="predicted"/>